<protein>
    <submittedName>
        <fullName evidence="1">Uncharacterized protein</fullName>
    </submittedName>
</protein>
<organism evidence="1 2">
    <name type="scientific">Plakobranchus ocellatus</name>
    <dbReference type="NCBI Taxonomy" id="259542"/>
    <lineage>
        <taxon>Eukaryota</taxon>
        <taxon>Metazoa</taxon>
        <taxon>Spiralia</taxon>
        <taxon>Lophotrochozoa</taxon>
        <taxon>Mollusca</taxon>
        <taxon>Gastropoda</taxon>
        <taxon>Heterobranchia</taxon>
        <taxon>Euthyneura</taxon>
        <taxon>Panpulmonata</taxon>
        <taxon>Sacoglossa</taxon>
        <taxon>Placobranchoidea</taxon>
        <taxon>Plakobranchidae</taxon>
        <taxon>Plakobranchus</taxon>
    </lineage>
</organism>
<sequence length="124" mass="13839">MVPSHVTEYTGNSAKALTSGKKCQTEKASVPWCWHLERSATTHMAVCVCGRVRKNGVGGGVDVWVIVKGRASMETLVRRLNHPSDMRSISLDKGYTLFKVEFSWFYVRLTHALKIPSGKLQTET</sequence>
<proteinExistence type="predicted"/>
<dbReference type="Proteomes" id="UP000735302">
    <property type="component" value="Unassembled WGS sequence"/>
</dbReference>
<comment type="caution">
    <text evidence="1">The sequence shown here is derived from an EMBL/GenBank/DDBJ whole genome shotgun (WGS) entry which is preliminary data.</text>
</comment>
<dbReference type="AlphaFoldDB" id="A0AAV4AIL2"/>
<keyword evidence="2" id="KW-1185">Reference proteome</keyword>
<dbReference type="EMBL" id="BLXT01003842">
    <property type="protein sequence ID" value="GFO07175.1"/>
    <property type="molecule type" value="Genomic_DNA"/>
</dbReference>
<gene>
    <name evidence="1" type="ORF">PoB_003368000</name>
</gene>
<accession>A0AAV4AIL2</accession>
<evidence type="ECO:0000313" key="1">
    <source>
        <dbReference type="EMBL" id="GFO07175.1"/>
    </source>
</evidence>
<evidence type="ECO:0000313" key="2">
    <source>
        <dbReference type="Proteomes" id="UP000735302"/>
    </source>
</evidence>
<reference evidence="1 2" key="1">
    <citation type="journal article" date="2021" name="Elife">
        <title>Chloroplast acquisition without the gene transfer in kleptoplastic sea slugs, Plakobranchus ocellatus.</title>
        <authorList>
            <person name="Maeda T."/>
            <person name="Takahashi S."/>
            <person name="Yoshida T."/>
            <person name="Shimamura S."/>
            <person name="Takaki Y."/>
            <person name="Nagai Y."/>
            <person name="Toyoda A."/>
            <person name="Suzuki Y."/>
            <person name="Arimoto A."/>
            <person name="Ishii H."/>
            <person name="Satoh N."/>
            <person name="Nishiyama T."/>
            <person name="Hasebe M."/>
            <person name="Maruyama T."/>
            <person name="Minagawa J."/>
            <person name="Obokata J."/>
            <person name="Shigenobu S."/>
        </authorList>
    </citation>
    <scope>NUCLEOTIDE SEQUENCE [LARGE SCALE GENOMIC DNA]</scope>
</reference>
<name>A0AAV4AIL2_9GAST</name>